<evidence type="ECO:0000259" key="2">
    <source>
        <dbReference type="Pfam" id="PF07885"/>
    </source>
</evidence>
<evidence type="ECO:0000313" key="3">
    <source>
        <dbReference type="EMBL" id="KJE28383.1"/>
    </source>
</evidence>
<dbReference type="Gene3D" id="1.10.287.70">
    <property type="match status" value="1"/>
</dbReference>
<dbReference type="OrthoDB" id="9813518at2"/>
<keyword evidence="1" id="KW-1133">Transmembrane helix</keyword>
<proteinExistence type="predicted"/>
<feature type="transmembrane region" description="Helical" evidence="1">
    <location>
        <begin position="38"/>
        <end position="57"/>
    </location>
</feature>
<feature type="domain" description="Potassium channel" evidence="2">
    <location>
        <begin position="47"/>
        <end position="126"/>
    </location>
</feature>
<name>A0A0D8BW34_GEOKU</name>
<sequence>MDYAFLGVVAAVLLGSITSLWTVRVQATHRLSLDSLWVLVQWYLTMLLGFAMIYMILQANGHAVFTPSPNSASKDRLSLLEDSLYLSGMTLLSVGYGDVTPIGVGRWIAIAEALLGYIMPAVIVTRTVFDWDHR</sequence>
<evidence type="ECO:0000313" key="4">
    <source>
        <dbReference type="Proteomes" id="UP000032522"/>
    </source>
</evidence>
<keyword evidence="1" id="KW-0472">Membrane</keyword>
<dbReference type="InterPro" id="IPR013099">
    <property type="entry name" value="K_chnl_dom"/>
</dbReference>
<reference evidence="3 4" key="1">
    <citation type="submission" date="2015-01" db="EMBL/GenBank/DDBJ databases">
        <authorList>
            <person name="Filippidou S."/>
            <person name="Jeanneret N."/>
            <person name="Russel-Delif L."/>
            <person name="Junier T."/>
            <person name="Wunderlin T."/>
            <person name="Molina V."/>
            <person name="Johnson S.L."/>
            <person name="Davenport K.W."/>
            <person name="Chain P.S."/>
            <person name="Dorador C."/>
            <person name="Junier P."/>
        </authorList>
    </citation>
    <scope>NUCLEOTIDE SEQUENCE [LARGE SCALE GENOMIC DNA]</scope>
    <source>
        <strain evidence="3 4">Et7/4</strain>
    </source>
</reference>
<evidence type="ECO:0000256" key="1">
    <source>
        <dbReference type="SAM" id="Phobius"/>
    </source>
</evidence>
<feature type="transmembrane region" description="Helical" evidence="1">
    <location>
        <begin position="108"/>
        <end position="129"/>
    </location>
</feature>
<dbReference type="PATRIC" id="fig|1462.6.peg.2983"/>
<dbReference type="EMBL" id="JYBP01000003">
    <property type="protein sequence ID" value="KJE28383.1"/>
    <property type="molecule type" value="Genomic_DNA"/>
</dbReference>
<protein>
    <submittedName>
        <fullName evidence="3">Ion channel family protein</fullName>
    </submittedName>
</protein>
<organism evidence="3 4">
    <name type="scientific">Geobacillus kaustophilus</name>
    <dbReference type="NCBI Taxonomy" id="1462"/>
    <lineage>
        <taxon>Bacteria</taxon>
        <taxon>Bacillati</taxon>
        <taxon>Bacillota</taxon>
        <taxon>Bacilli</taxon>
        <taxon>Bacillales</taxon>
        <taxon>Anoxybacillaceae</taxon>
        <taxon>Geobacillus</taxon>
        <taxon>Geobacillus thermoleovorans group</taxon>
    </lineage>
</organism>
<dbReference type="Pfam" id="PF07885">
    <property type="entry name" value="Ion_trans_2"/>
    <property type="match status" value="1"/>
</dbReference>
<dbReference type="Proteomes" id="UP000032522">
    <property type="component" value="Unassembled WGS sequence"/>
</dbReference>
<dbReference type="RefSeq" id="WP_044732291.1">
    <property type="nucleotide sequence ID" value="NZ_JYBP01000003.1"/>
</dbReference>
<gene>
    <name evidence="3" type="ORF">LG52_2700</name>
</gene>
<dbReference type="SUPFAM" id="SSF81324">
    <property type="entry name" value="Voltage-gated potassium channels"/>
    <property type="match status" value="1"/>
</dbReference>
<comment type="caution">
    <text evidence="3">The sequence shown here is derived from an EMBL/GenBank/DDBJ whole genome shotgun (WGS) entry which is preliminary data.</text>
</comment>
<accession>A0A0D8BW34</accession>
<dbReference type="AlphaFoldDB" id="A0A0D8BW34"/>
<keyword evidence="1" id="KW-0812">Transmembrane</keyword>